<keyword evidence="3" id="KW-0645">Protease</keyword>
<dbReference type="Gene3D" id="3.40.30.10">
    <property type="entry name" value="Glutaredoxin"/>
    <property type="match status" value="1"/>
</dbReference>
<dbReference type="SUPFAM" id="SSF52540">
    <property type="entry name" value="P-loop containing nucleoside triphosphate hydrolases"/>
    <property type="match status" value="1"/>
</dbReference>
<dbReference type="InterPro" id="IPR022099">
    <property type="entry name" value="DUF3638"/>
</dbReference>
<gene>
    <name evidence="13" type="primary">AlNc14C229G9265</name>
    <name evidence="13" type="ORF">ALNC14_103890</name>
</gene>
<dbReference type="PROSITE" id="PS50030">
    <property type="entry name" value="UBA"/>
    <property type="match status" value="1"/>
</dbReference>
<sequence length="4149" mass="472498">MERIWNHPAFLGVFGDPYLRHTALERSGCPLSCHQSINLICELLTARDPIDSEMDLLLNTFQQAIIDNSLIPKLKSCSQWILKAHNVTDSISFTQFLQDWHTYMLQIEPGDSILIPAGYNQKDQKSHLIFFVIQRVHKSTSKGNYQLTVCNKGPGADMYHSIRIPADGACDKLKVKSCITIQNITGERMLNPTFWALVFSLWMKRAASEYHRVEVLYDVLLPWLSGDSLLPIDIQDLDDGNCEFHSIQRSDLGYFTSLIEAIRYLCLKASPDKTIFQPEMIKFGLLFRLQIQFGKKLLLSLQSAKTSTGNVPHTASSDTFQVLYHLTMMDSLQKNHTLNPVDGSSQRIVALYFADFACKQETNELIALSENLNAKQKDFIVVVVSLDPDLAAFQILTVSLPVERWFIVPFSETQARLKLVEILQVRRIPSIFFLEEGERGVITSRGVSILKIDPKGELYPWKDASLKLFTEPISCSEFALVEMATRQLGKKAVMQHDSKKLSSKGLEIVYQLIQDIDNEVKELRQLPTESVTPRAKDMQHDGALFRLEIPAINHTNIELLSLSTDVNAFAGDTDTRDPEASQNGLVIPKRVDSIMVAIGSLVRCRKLCKSLMERSMATSSSSKLVIHHQVIRTISQLFIEAFPVPIMKNGVVSNVWGELLPQKLQLSCLRLISELMITFTYAWQSIEHPSRSFDAERSLTALCGLAIFDAVVRTPAQDDPMMLSLLLQGKLPGSCFVYVLAHTFSRSNISILKTTNAMELVQPSFAVTRGNVLAYFDANNQNREAPRHQLFTYHMQEDLIEMKRYSSTLQCIRGLLEHYGISLINPDDPNPQSEMEALIEWFCSSTPLCPDIALTRDFVLLVKFLVTMETRETELLHRRVPHQMWQNWQLTHTDGRQERTTRNRTRDFEFILSHALKWKVSNIRGQEQDIADVQVHIFGDRKILFGEGLLLQSPAAIAPLMASISSRNVLTDVMEDDILYAETLPTFDGTLSMEEAEYLLSFLTVPYTRIPLVLSFFASGDRFMYLFNRRLQRVLYAVLFEVGNWVYHEEKVIQKVPLRKSSLSVREDAIQKAWNASFQHECCEDHLGTRNAVLLNELLHASNAVLGPIETILKASRELGRCSVYSPGASFVLFVIKLCADITRYTKFVLDVLINTSQLDHWLQVLRDFMAGFALETLDIWLEEAESEHDISTACTIHSYRAVCVFNSQAGELTDDRIAQLLGSIAYVRNWHRFGSRSAEANPSTENSELSSHDRLVRWLQAHGVSTESIPSESMQKYSEGRPLFLKIGLRTVPVPNFRSESAEKGCSSVLEAEIMQLLQANSRDILAYMDAMEPLGSQMLLDRIVRVALRSTDTTQSWSWRPVDLIKSPGRYRCEQTHIQIDLQTGELIWRQDALRPVPGSMTQDEDYKQLFGDRSLHCGVIGRQEHRFWVNIVGTEYELLEWDEPSAVQGIGAPIPCENPIGEDSVQHPMYWECLACTCSNYNGDEATASCQVCGTPRSVPVSQKPEALGFIFLDEKYSRVFDPFDEKIEPHAQWIRRLLRKTSEILYKDKGFPFQLFVSDAMDPNCSVVRMIAFDEAPLQSSDYSAYRDALPTYKELILYRVFEVVHIFALVSHGRRVYRQQIFTLDTRISLHSFDANKDQRTDVCFRASAETLARSCQPSGGSLAIRRYNETLGGSEQLIPSRLLQGIVPSVLLEAFTFWLGDDNKVRGEPLATDTQWFRYRIEVDCARKALIRKPFSSSLSMISTETSPLPSVPPLARCNESNESHADNVMELMAMGFSNAACHLALKETRNKLDDAAQWLLADENRVKVVEAEYSDEICREEESTAVLLSLGFSKGAVKYALDIFDQDASLSAAWLSDPDNEPEIKRVGQNADKVTLSERKEPSERKKKSPNSEHIDGKSAKATEEQLFYLNPLNVLNHSEDDRELLRLISLVTRLEDLSHVLIWCQGTHIKFIEFPRLKLKLFPRKEKVFASDYVRFFVSEQSEWFVSSKTFDLSNDSDPLGADTEHQKLLEWSRIFPEAIYIESLSNDLHLLCPNFDVYRPLVIHEPFSISVLSDRSSRGWLQAMESRYYLYDIHSSHTFLLPPSLSASLYLSLLAILRREYTKAMQMISTCTIDTAMTAEEAWVFSQLSRCVDDRAPNACAYRLKLTLAIGSAHSVPWDVNEELYDYIVTQKHVSALCRLSLKEEADLLEIATDRHGRFQLLGARKAYCEASLGGGVPRVSYAPLLRVGGLPWVRIRAYSKAYLQKHGRKVSMVRYIRPKAEALELLWENKLLRDEVNGSTCSMGFLYLYEILCGELPIKGDAISFVDLMTRFWHLKLSRWGHSSTEVEEHASLAISQLAMMITERREASQPLSIWPQLPSDTESTRWLATGLKLYSETAETSPVKAFFDAVHATMESNLESAFHQRTITRLQSVSTRLCGLMETRSIRVKGCSVTRSSFDASDTSCDSLTYTAQDLDPLHLCSASVEVETFVEVCNDHNKLFDKLPFDISGHPAANTNTARDLISRLDQDIANYASSMRDREQVFFIGVTADALSTPDFDSACRSAISRLDSLHAKCLQMEARDQLRVVRSILQLETMANTVVPVRDQAQKDKQIRFALERRSGMYPSVTFDFLIPLLMAQDAALDLCKRNPFSPFQSEDSMEQLRQQLIDTTLLCGRIVHMRNIVRAVKSLKALLTSQQISPNRSDTLQQTLQTSKQLAALLTSTRSYMYPQEPGEWRFDPRFLVFEFVFDITLRRRQVEMIESFVKSLSAGQSRVQQMIMGAGKTTVVGPLLTLILASRDQLVIHVMPSALLEQTRRVLRKRFGTIVFGKRVLTLDFDRNVAQDPQRIRQLCHKLCEAQRDTDVVCASPESIKSLYLKFIELLHSLEASNASKLFSEATQHRSVHRKRLLRTLESHSEMADGLLPILHLWKSSVLIMDEVDVLLHPLRSELNFPLGDTYPIDLAPIRWEFPVFLLDCVLGPLHEAHEALGTEFGQAFAQLEHVIEHGYASHAFQRFPHLVLLDEDFYMVEMAPLLAQMTARWLSQHNSIGSVSFPRLCWYLQASHHAISKASDVDLSEASFKLVNFAREWILTFLPHVLSKINRVSYGLLGSSNEHQRSSRLLLAVPFIGKDVPSRSSEFAHPDILIGMTILAYRYEGLRMSDLLGLFSQLKHDFSRQVGPHNQREAAKTFQAWVHLGQTRFQSHTPPNVLPLSLFNMNDTAQRLHLFSLVAKLIPVVKQYLCQQVFPACIKFQKLKISASGFELGGASIFGKRIGFSGTPSNLLPMDLGACLYEPMSDGGIFHALTDPAIVTIEKKRSWSSMSLLLDVARAVPPFHALIDTGALITGYDNEQVARFLLTHLPMEMEGVAFLDREDRPMILLRDHFSPLALDQCSQNPSKRFTFYDQVHTTGMDISQAANARAVLTLGKDTTFRDFAQGAYRMRGITMGQTIHLYLIPEVEHLIRLELETISMEMDLMYGISAWLLINSMRTESMQFVQLSIQELHNTWRTRALHALMDEVHRASAVGRSDTNNRMKRFLFTPKIALDKGEDEKTSCSVTWLCACVHPFRQEISYRVQGHLPLRKSFPDTINDLIEKHSQFLTREEDCERVRAVQERFHTKAPVIGMENGYAELTSQVVHENQVEAEEQAEQQVEQEEQKMSAFSRDEEHPVSWKVNLLNQFPSDSKDTPFYRLSSFQVESQSPNLHFPSNLLISSNFYRPQWIGLGERRLKNCNFLLQFSPFLIRETYKAAVHYFFHQLSLETAHDPSRIAVQSLQKAKALFQQPQIPPSELLNRWRAIWSQQPMYLLIVSLAEGETLRRILHQCHPITSSCFLRVCTMDGKAIDDAWGLWWMRLFDEENGVFERHAMMIQCARFFNNEVYYSTEELALLRKALDVNCVQNRQKFFEDCMSRRRRVRHLWGDTAVAKIFTSMNEWHLIHGRARLERFTCALREKEVKLSKEGSGRCVPDRPGGYLVASLRQYEVIDSGKISMESLLACFQQFRLGYSPLELDELVQLIKASVSTPRDTLLFVRDICGLFNISASELVLIDKEIETLQQSKSSFDSTQTPEYRDSQNHDPIEFEQLLMWQCSSCTCYNPNEDEYCEVCDLDQQGRRKIPTGKWICAGENGGCTFFNSMGHFYCQVCHRARSDLSPHF</sequence>
<dbReference type="GO" id="GO:0004843">
    <property type="term" value="F:cysteine-type deubiquitinase activity"/>
    <property type="evidence" value="ECO:0007669"/>
    <property type="project" value="UniProtKB-EC"/>
</dbReference>
<dbReference type="Gene3D" id="1.10.8.10">
    <property type="entry name" value="DNA helicase RuvA subunit, C-terminal domain"/>
    <property type="match status" value="1"/>
</dbReference>
<protein>
    <recommendedName>
        <fullName evidence="2">ubiquitinyl hydrolase 1</fullName>
        <ecNumber evidence="2">3.4.19.12</ecNumber>
    </recommendedName>
</protein>
<comment type="catalytic activity">
    <reaction evidence="1">
        <text>Thiol-dependent hydrolysis of ester, thioester, amide, peptide and isopeptide bonds formed by the C-terminal Gly of ubiquitin (a 76-residue protein attached to proteins as an intracellular targeting signal).</text>
        <dbReference type="EC" id="3.4.19.12"/>
    </reaction>
</comment>
<evidence type="ECO:0000259" key="12">
    <source>
        <dbReference type="PROSITE" id="PS50030"/>
    </source>
</evidence>
<feature type="region of interest" description="Disordered" evidence="11">
    <location>
        <begin position="1868"/>
        <end position="1907"/>
    </location>
</feature>
<reference evidence="13" key="1">
    <citation type="journal article" date="2011" name="PLoS Biol.">
        <title>Gene gain and loss during evolution of obligate parasitism in the white rust pathogen of Arabidopsis thaliana.</title>
        <authorList>
            <person name="Kemen E."/>
            <person name="Gardiner A."/>
            <person name="Schultz-Larsen T."/>
            <person name="Kemen A.C."/>
            <person name="Balmuth A.L."/>
            <person name="Robert-Seilaniantz A."/>
            <person name="Bailey K."/>
            <person name="Holub E."/>
            <person name="Studholme D.J."/>
            <person name="Maclean D."/>
            <person name="Jones J.D."/>
        </authorList>
    </citation>
    <scope>NUCLEOTIDE SEQUENCE</scope>
</reference>
<proteinExistence type="predicted"/>
<evidence type="ECO:0000256" key="6">
    <source>
        <dbReference type="ARBA" id="ARBA00022786"/>
    </source>
</evidence>
<dbReference type="EC" id="3.4.19.12" evidence="2"/>
<evidence type="ECO:0000256" key="1">
    <source>
        <dbReference type="ARBA" id="ARBA00000707"/>
    </source>
</evidence>
<keyword evidence="4" id="KW-0479">Metal-binding</keyword>
<dbReference type="Pfam" id="PF12359">
    <property type="entry name" value="DUF3645"/>
    <property type="match status" value="1"/>
</dbReference>
<dbReference type="HOGENOM" id="CLU_000053_0_0_1"/>
<dbReference type="PROSITE" id="PS01358">
    <property type="entry name" value="ZF_RANBP2_1"/>
    <property type="match status" value="1"/>
</dbReference>
<feature type="coiled-coil region" evidence="10">
    <location>
        <begin position="3629"/>
        <end position="3659"/>
    </location>
</feature>
<dbReference type="GO" id="GO:0008270">
    <property type="term" value="F:zinc ion binding"/>
    <property type="evidence" value="ECO:0007669"/>
    <property type="project" value="UniProtKB-KW"/>
</dbReference>
<keyword evidence="10" id="KW-0175">Coiled coil</keyword>
<name>F0WSC5_9STRA</name>
<dbReference type="InterPro" id="IPR051346">
    <property type="entry name" value="OTU_Deubiquitinase"/>
</dbReference>
<dbReference type="Pfam" id="PF22562">
    <property type="entry name" value="UBA_7"/>
    <property type="match status" value="1"/>
</dbReference>
<dbReference type="InterPro" id="IPR014001">
    <property type="entry name" value="Helicase_ATP-bd"/>
</dbReference>
<dbReference type="SMART" id="SM00487">
    <property type="entry name" value="DEXDc"/>
    <property type="match status" value="1"/>
</dbReference>
<dbReference type="GO" id="GO:0070530">
    <property type="term" value="F:K63-linked polyubiquitin modification-dependent protein binding"/>
    <property type="evidence" value="ECO:0007669"/>
    <property type="project" value="TreeGrafter"/>
</dbReference>
<dbReference type="PANTHER" id="PTHR13367:SF28">
    <property type="entry name" value="UBIQUITIN THIOESTERASE ZRANB1"/>
    <property type="match status" value="1"/>
</dbReference>
<organism evidence="13">
    <name type="scientific">Albugo laibachii Nc14</name>
    <dbReference type="NCBI Taxonomy" id="890382"/>
    <lineage>
        <taxon>Eukaryota</taxon>
        <taxon>Sar</taxon>
        <taxon>Stramenopiles</taxon>
        <taxon>Oomycota</taxon>
        <taxon>Peronosporomycetes</taxon>
        <taxon>Albuginales</taxon>
        <taxon>Albuginaceae</taxon>
        <taxon>Albugo</taxon>
    </lineage>
</organism>
<evidence type="ECO:0000256" key="7">
    <source>
        <dbReference type="ARBA" id="ARBA00022801"/>
    </source>
</evidence>
<evidence type="ECO:0000256" key="9">
    <source>
        <dbReference type="ARBA" id="ARBA00022833"/>
    </source>
</evidence>
<dbReference type="Pfam" id="PF12340">
    <property type="entry name" value="DUF3638"/>
    <property type="match status" value="1"/>
</dbReference>
<dbReference type="InterPro" id="IPR001876">
    <property type="entry name" value="Znf_RanBP2"/>
</dbReference>
<evidence type="ECO:0000256" key="4">
    <source>
        <dbReference type="ARBA" id="ARBA00022723"/>
    </source>
</evidence>
<keyword evidence="5" id="KW-0863">Zinc-finger</keyword>
<dbReference type="PANTHER" id="PTHR13367">
    <property type="entry name" value="UBIQUITIN THIOESTERASE"/>
    <property type="match status" value="1"/>
</dbReference>
<dbReference type="GO" id="GO:0071947">
    <property type="term" value="P:protein deubiquitination involved in ubiquitin-dependent protein catabolic process"/>
    <property type="evidence" value="ECO:0007669"/>
    <property type="project" value="TreeGrafter"/>
</dbReference>
<keyword evidence="7" id="KW-0378">Hydrolase</keyword>
<dbReference type="SMART" id="SM00547">
    <property type="entry name" value="ZnF_RBZ"/>
    <property type="match status" value="3"/>
</dbReference>
<evidence type="ECO:0000256" key="5">
    <source>
        <dbReference type="ARBA" id="ARBA00022771"/>
    </source>
</evidence>
<feature type="domain" description="UBA" evidence="12">
    <location>
        <begin position="1766"/>
        <end position="1809"/>
    </location>
</feature>
<dbReference type="GO" id="GO:0005634">
    <property type="term" value="C:nucleus"/>
    <property type="evidence" value="ECO:0007669"/>
    <property type="project" value="TreeGrafter"/>
</dbReference>
<keyword evidence="6" id="KW-0833">Ubl conjugation pathway</keyword>
<dbReference type="InterPro" id="IPR022105">
    <property type="entry name" value="DUF3645"/>
</dbReference>
<dbReference type="InterPro" id="IPR027417">
    <property type="entry name" value="P-loop_NTPase"/>
</dbReference>
<feature type="compositionally biased region" description="Basic and acidic residues" evidence="11">
    <location>
        <begin position="1882"/>
        <end position="1907"/>
    </location>
</feature>
<dbReference type="GO" id="GO:0005737">
    <property type="term" value="C:cytoplasm"/>
    <property type="evidence" value="ECO:0007669"/>
    <property type="project" value="TreeGrafter"/>
</dbReference>
<dbReference type="Gene3D" id="3.40.50.300">
    <property type="entry name" value="P-loop containing nucleotide triphosphate hydrolases"/>
    <property type="match status" value="1"/>
</dbReference>
<evidence type="ECO:0000256" key="8">
    <source>
        <dbReference type="ARBA" id="ARBA00022807"/>
    </source>
</evidence>
<evidence type="ECO:0000313" key="13">
    <source>
        <dbReference type="EMBL" id="CCA24245.1"/>
    </source>
</evidence>
<keyword evidence="9" id="KW-0862">Zinc</keyword>
<evidence type="ECO:0000256" key="2">
    <source>
        <dbReference type="ARBA" id="ARBA00012759"/>
    </source>
</evidence>
<reference evidence="13" key="2">
    <citation type="submission" date="2011-02" db="EMBL/GenBank/DDBJ databases">
        <authorList>
            <person name="MacLean D."/>
        </authorList>
    </citation>
    <scope>NUCLEOTIDE SEQUENCE</scope>
</reference>
<evidence type="ECO:0000256" key="11">
    <source>
        <dbReference type="SAM" id="MobiDB-lite"/>
    </source>
</evidence>
<dbReference type="EMBL" id="FR824274">
    <property type="protein sequence ID" value="CCA24245.1"/>
    <property type="molecule type" value="Genomic_DNA"/>
</dbReference>
<dbReference type="SUPFAM" id="SSF46934">
    <property type="entry name" value="UBA-like"/>
    <property type="match status" value="1"/>
</dbReference>
<accession>F0WSC5</accession>
<dbReference type="InterPro" id="IPR015940">
    <property type="entry name" value="UBA"/>
</dbReference>
<dbReference type="InterPro" id="IPR009060">
    <property type="entry name" value="UBA-like_sf"/>
</dbReference>
<dbReference type="SMART" id="SM00165">
    <property type="entry name" value="UBA"/>
    <property type="match status" value="2"/>
</dbReference>
<evidence type="ECO:0000256" key="3">
    <source>
        <dbReference type="ARBA" id="ARBA00022670"/>
    </source>
</evidence>
<keyword evidence="8" id="KW-0788">Thiol protease</keyword>
<evidence type="ECO:0000256" key="10">
    <source>
        <dbReference type="SAM" id="Coils"/>
    </source>
</evidence>